<dbReference type="Gene3D" id="2.30.110.10">
    <property type="entry name" value="Electron Transport, Fmn-binding Protein, Chain A"/>
    <property type="match status" value="1"/>
</dbReference>
<evidence type="ECO:0000313" key="5">
    <source>
        <dbReference type="Proteomes" id="UP000466307"/>
    </source>
</evidence>
<proteinExistence type="inferred from homology"/>
<evidence type="ECO:0000259" key="3">
    <source>
        <dbReference type="SMART" id="SM00903"/>
    </source>
</evidence>
<sequence length="201" mass="21738">MNAATPGADGFHPATPFGSSDFDSRQFRTAMGQFCTGVTVITTLDADGRPAGFACQSFAALSLDPPLVLFCPQKTSRTWAVIEQRGAFCVNVLAHRQQDVSASFGAPREDKFAGVAWDPSPSGLPVIRHSLTWVDCTIENVTDGGDHHIVIGRAQTLGDVLQDKPLLFYRGGYLSTEHPRVTPAQAELENFLTWTGGDTWL</sequence>
<dbReference type="NCBIfam" id="NF045630">
    <property type="entry name" value="monooxsub_HsaB"/>
    <property type="match status" value="1"/>
</dbReference>
<gene>
    <name evidence="4" type="ORF">GYA93_04155</name>
</gene>
<reference evidence="4 5" key="1">
    <citation type="submission" date="2020-01" db="EMBL/GenBank/DDBJ databases">
        <title>Investigation of new actinobacteria for the biodesulphurisation of diesel fuel.</title>
        <authorList>
            <person name="Athi Narayanan S.M."/>
        </authorList>
    </citation>
    <scope>NUCLEOTIDE SEQUENCE [LARGE SCALE GENOMIC DNA]</scope>
    <source>
        <strain evidence="4 5">213E</strain>
    </source>
</reference>
<dbReference type="InterPro" id="IPR054682">
    <property type="entry name" value="HsaB"/>
</dbReference>
<dbReference type="InterPro" id="IPR012349">
    <property type="entry name" value="Split_barrel_FMN-bd"/>
</dbReference>
<evidence type="ECO:0000256" key="1">
    <source>
        <dbReference type="ARBA" id="ARBA00008898"/>
    </source>
</evidence>
<dbReference type="PANTHER" id="PTHR30466:SF11">
    <property type="entry name" value="FLAVIN-DEPENDENT MONOOXYGENASE, REDUCTASE SUBUNIT HSAB"/>
    <property type="match status" value="1"/>
</dbReference>
<keyword evidence="5" id="KW-1185">Reference proteome</keyword>
<dbReference type="GO" id="GO:0042602">
    <property type="term" value="F:riboflavin reductase (NADPH) activity"/>
    <property type="evidence" value="ECO:0007669"/>
    <property type="project" value="TreeGrafter"/>
</dbReference>
<dbReference type="GO" id="GO:0010181">
    <property type="term" value="F:FMN binding"/>
    <property type="evidence" value="ECO:0007669"/>
    <property type="project" value="InterPro"/>
</dbReference>
<dbReference type="InterPro" id="IPR002563">
    <property type="entry name" value="Flavin_Rdtase-like_dom"/>
</dbReference>
<dbReference type="EMBL" id="JAADZU010000008">
    <property type="protein sequence ID" value="NDK88776.1"/>
    <property type="molecule type" value="Genomic_DNA"/>
</dbReference>
<evidence type="ECO:0000313" key="4">
    <source>
        <dbReference type="EMBL" id="NDK88776.1"/>
    </source>
</evidence>
<keyword evidence="2" id="KW-0560">Oxidoreductase</keyword>
<organism evidence="4 5">
    <name type="scientific">Gordonia desulfuricans</name>
    <dbReference type="NCBI Taxonomy" id="89051"/>
    <lineage>
        <taxon>Bacteria</taxon>
        <taxon>Bacillati</taxon>
        <taxon>Actinomycetota</taxon>
        <taxon>Actinomycetes</taxon>
        <taxon>Mycobacteriales</taxon>
        <taxon>Gordoniaceae</taxon>
        <taxon>Gordonia</taxon>
    </lineage>
</organism>
<accession>A0A7K3LKK4</accession>
<comment type="similarity">
    <text evidence="1">Belongs to the non-flavoprotein flavin reductase family.</text>
</comment>
<evidence type="ECO:0000256" key="2">
    <source>
        <dbReference type="ARBA" id="ARBA00023002"/>
    </source>
</evidence>
<name>A0A7K3LKK4_9ACTN</name>
<protein>
    <submittedName>
        <fullName evidence="4">Flavin reductase family protein</fullName>
    </submittedName>
</protein>
<feature type="domain" description="Flavin reductase like" evidence="3">
    <location>
        <begin position="31"/>
        <end position="175"/>
    </location>
</feature>
<dbReference type="RefSeq" id="WP_053778272.1">
    <property type="nucleotide sequence ID" value="NZ_JAADZU010000008.1"/>
</dbReference>
<dbReference type="Proteomes" id="UP000466307">
    <property type="component" value="Unassembled WGS sequence"/>
</dbReference>
<dbReference type="Pfam" id="PF01613">
    <property type="entry name" value="Flavin_Reduct"/>
    <property type="match status" value="1"/>
</dbReference>
<dbReference type="PANTHER" id="PTHR30466">
    <property type="entry name" value="FLAVIN REDUCTASE"/>
    <property type="match status" value="1"/>
</dbReference>
<dbReference type="SMART" id="SM00903">
    <property type="entry name" value="Flavin_Reduct"/>
    <property type="match status" value="1"/>
</dbReference>
<dbReference type="AlphaFoldDB" id="A0A7K3LKK4"/>
<dbReference type="InterPro" id="IPR050268">
    <property type="entry name" value="NADH-dep_flavin_reductase"/>
</dbReference>
<comment type="caution">
    <text evidence="4">The sequence shown here is derived from an EMBL/GenBank/DDBJ whole genome shotgun (WGS) entry which is preliminary data.</text>
</comment>
<dbReference type="SUPFAM" id="SSF50475">
    <property type="entry name" value="FMN-binding split barrel"/>
    <property type="match status" value="1"/>
</dbReference>